<evidence type="ECO:0000256" key="4">
    <source>
        <dbReference type="ARBA" id="ARBA00022692"/>
    </source>
</evidence>
<dbReference type="InterPro" id="IPR036259">
    <property type="entry name" value="MFS_trans_sf"/>
</dbReference>
<keyword evidence="3" id="KW-1003">Cell membrane</keyword>
<feature type="transmembrane region" description="Helical" evidence="7">
    <location>
        <begin position="421"/>
        <end position="439"/>
    </location>
</feature>
<dbReference type="Proteomes" id="UP001344906">
    <property type="component" value="Unassembled WGS sequence"/>
</dbReference>
<feature type="domain" description="Major facilitator superfamily (MFS) profile" evidence="8">
    <location>
        <begin position="253"/>
        <end position="453"/>
    </location>
</feature>
<reference evidence="9 10" key="1">
    <citation type="submission" date="2023-02" db="EMBL/GenBank/DDBJ databases">
        <title>Dictyobacter halimunensis sp. nov., a new member of the class Ktedonobacteria from forest soil in a geothermal area.</title>
        <authorList>
            <person name="Rachmania M.K."/>
            <person name="Ningsih F."/>
            <person name="Sakai Y."/>
            <person name="Yabe S."/>
            <person name="Yokota A."/>
            <person name="Sjamsuridzal W."/>
        </authorList>
    </citation>
    <scope>NUCLEOTIDE SEQUENCE [LARGE SCALE GENOMIC DNA]</scope>
    <source>
        <strain evidence="9 10">S3.2.2.5</strain>
    </source>
</reference>
<dbReference type="PROSITE" id="PS50850">
    <property type="entry name" value="MFS"/>
    <property type="match status" value="1"/>
</dbReference>
<organism evidence="9 10">
    <name type="scientific">Dictyobacter halimunensis</name>
    <dbReference type="NCBI Taxonomy" id="3026934"/>
    <lineage>
        <taxon>Bacteria</taxon>
        <taxon>Bacillati</taxon>
        <taxon>Chloroflexota</taxon>
        <taxon>Ktedonobacteria</taxon>
        <taxon>Ktedonobacterales</taxon>
        <taxon>Dictyobacteraceae</taxon>
        <taxon>Dictyobacter</taxon>
    </lineage>
</organism>
<sequence>MRLRSQKLLALYGHRFILINRNYTLLWVGSNISFIGDILFMTVLTLWIGTLLRNQSYAPLAISGIALAAALPALLISPFAGVFVDRWQKQKTMRVMDVTRAVLVLSLLLVSEPGAQAVLSARTAALPLPIKLGAIYLVIAATSSLSQFFNPATKALLGEIVPEEKLTRASALTTGSAMAAWPIGSMLGGIGYASLGASWAIALNAASFICSWELIRGMRVSEPAASLAAPKEGIRHVFKDLWEGLQIIEESLLLRTLLRAESLLAFGLGIINTLAFFFITQNLHVPVSLYGFVNGVPSLGGILGTWLVDRSAAKIGQSRIYYRARLVTGIAMVFTALQHQLLIALIGMLLSNIADSEAEAVVGPLILNATPAKMAGRVFSTFGTATTASSLLATFLSGYLSSTLLHTVDIHLFVIDLNATAMLNSCAGMALIIGGLYTYQQLRKEVRRQAPNL</sequence>
<dbReference type="InterPro" id="IPR011701">
    <property type="entry name" value="MFS"/>
</dbReference>
<evidence type="ECO:0000256" key="6">
    <source>
        <dbReference type="ARBA" id="ARBA00023136"/>
    </source>
</evidence>
<feature type="transmembrane region" description="Helical" evidence="7">
    <location>
        <begin position="60"/>
        <end position="80"/>
    </location>
</feature>
<accession>A0ABQ6G2M7</accession>
<evidence type="ECO:0000259" key="8">
    <source>
        <dbReference type="PROSITE" id="PS50850"/>
    </source>
</evidence>
<keyword evidence="4 7" id="KW-0812">Transmembrane</keyword>
<feature type="transmembrane region" description="Helical" evidence="7">
    <location>
        <begin position="263"/>
        <end position="283"/>
    </location>
</feature>
<evidence type="ECO:0000313" key="10">
    <source>
        <dbReference type="Proteomes" id="UP001344906"/>
    </source>
</evidence>
<feature type="transmembrane region" description="Helical" evidence="7">
    <location>
        <begin position="289"/>
        <end position="308"/>
    </location>
</feature>
<keyword evidence="5 7" id="KW-1133">Transmembrane helix</keyword>
<comment type="caution">
    <text evidence="9">The sequence shown here is derived from an EMBL/GenBank/DDBJ whole genome shotgun (WGS) entry which is preliminary data.</text>
</comment>
<dbReference type="Gene3D" id="1.20.1250.20">
    <property type="entry name" value="MFS general substrate transporter like domains"/>
    <property type="match status" value="1"/>
</dbReference>
<evidence type="ECO:0000256" key="1">
    <source>
        <dbReference type="ARBA" id="ARBA00004651"/>
    </source>
</evidence>
<evidence type="ECO:0000256" key="7">
    <source>
        <dbReference type="SAM" id="Phobius"/>
    </source>
</evidence>
<name>A0ABQ6G2M7_9CHLR</name>
<dbReference type="PANTHER" id="PTHR43266">
    <property type="entry name" value="MACROLIDE-EFFLUX PROTEIN"/>
    <property type="match status" value="1"/>
</dbReference>
<gene>
    <name evidence="9" type="ORF">KDH_71860</name>
</gene>
<dbReference type="InterPro" id="IPR020846">
    <property type="entry name" value="MFS_dom"/>
</dbReference>
<keyword evidence="10" id="KW-1185">Reference proteome</keyword>
<feature type="transmembrane region" description="Helical" evidence="7">
    <location>
        <begin position="379"/>
        <end position="401"/>
    </location>
</feature>
<evidence type="ECO:0000256" key="2">
    <source>
        <dbReference type="ARBA" id="ARBA00022448"/>
    </source>
</evidence>
<dbReference type="EMBL" id="BSRI01000002">
    <property type="protein sequence ID" value="GLV60366.1"/>
    <property type="molecule type" value="Genomic_DNA"/>
</dbReference>
<dbReference type="RefSeq" id="WP_338257411.1">
    <property type="nucleotide sequence ID" value="NZ_BSRI01000002.1"/>
</dbReference>
<dbReference type="SUPFAM" id="SSF103473">
    <property type="entry name" value="MFS general substrate transporter"/>
    <property type="match status" value="1"/>
</dbReference>
<protein>
    <submittedName>
        <fullName evidence="9">MFS transporter</fullName>
    </submittedName>
</protein>
<keyword evidence="2" id="KW-0813">Transport</keyword>
<dbReference type="PANTHER" id="PTHR43266:SF10">
    <property type="entry name" value="BACILYSIN EXPORTER BACE-RELATED"/>
    <property type="match status" value="1"/>
</dbReference>
<evidence type="ECO:0000256" key="5">
    <source>
        <dbReference type="ARBA" id="ARBA00022989"/>
    </source>
</evidence>
<dbReference type="CDD" id="cd06173">
    <property type="entry name" value="MFS_MefA_like"/>
    <property type="match status" value="1"/>
</dbReference>
<proteinExistence type="predicted"/>
<feature type="transmembrane region" description="Helical" evidence="7">
    <location>
        <begin position="25"/>
        <end position="48"/>
    </location>
</feature>
<keyword evidence="6 7" id="KW-0472">Membrane</keyword>
<evidence type="ECO:0000256" key="3">
    <source>
        <dbReference type="ARBA" id="ARBA00022475"/>
    </source>
</evidence>
<dbReference type="Pfam" id="PF07690">
    <property type="entry name" value="MFS_1"/>
    <property type="match status" value="1"/>
</dbReference>
<evidence type="ECO:0000313" key="9">
    <source>
        <dbReference type="EMBL" id="GLV60366.1"/>
    </source>
</evidence>
<comment type="subcellular location">
    <subcellularLocation>
        <location evidence="1">Cell membrane</location>
        <topology evidence="1">Multi-pass membrane protein</topology>
    </subcellularLocation>
</comment>
<feature type="transmembrane region" description="Helical" evidence="7">
    <location>
        <begin position="190"/>
        <end position="212"/>
    </location>
</feature>